<protein>
    <submittedName>
        <fullName evidence="1">Putative membrane protein</fullName>
    </submittedName>
</protein>
<dbReference type="KEGG" id="bmeg:BG04_698"/>
<gene>
    <name evidence="1" type="ORF">BG04_698</name>
</gene>
<dbReference type="RefSeq" id="WP_115648244.1">
    <property type="nucleotide sequence ID" value="NZ_BCVB01000012.1"/>
</dbReference>
<proteinExistence type="predicted"/>
<accession>A0A0B6AI17</accession>
<dbReference type="HOGENOM" id="CLU_054521_0_0_9"/>
<dbReference type="AlphaFoldDB" id="A0A0B6AI17"/>
<sequence>MNNYKNDNSARRYIAHVSIFGTTQIHLRNPYIIAWWSAAFPGFGHLLLSKYLRGFVLFVWEVVINIKSHVNLAMIYSFQGNIDMAKEVLNTRWLLICIPVYIFAIWDSYRTTVDLNRIYVLAERENVSTSKLLYWDKKKRWSENMQVFSTFEYSSYIELAVSELEKKGIKKEDIFIVPLNNRTEDRRLFDSLHRADGISLIDLGMALATAFSVIGASIGFKLSWGPIYWGIISAFIGFILGLGIKLFMFKVIRKNQRLLRGKHSEVILIVNCRTVDAGVVEQTLWKNLALGVSKVRSDGL</sequence>
<dbReference type="Proteomes" id="UP000031829">
    <property type="component" value="Chromosome"/>
</dbReference>
<organism evidence="1 2">
    <name type="scientific">Priestia megaterium (strain ATCC 14581 / DSM 32 / CCUG 1817 / JCM 2506 / NBRC 15308 / NCIMB 9376 / NCTC 10342 / NRRL B-14308 / VKM B-512 / Ford 19)</name>
    <name type="common">Bacillus megaterium</name>
    <dbReference type="NCBI Taxonomy" id="1348623"/>
    <lineage>
        <taxon>Bacteria</taxon>
        <taxon>Bacillati</taxon>
        <taxon>Bacillota</taxon>
        <taxon>Bacilli</taxon>
        <taxon>Bacillales</taxon>
        <taxon>Bacillaceae</taxon>
        <taxon>Priestia</taxon>
    </lineage>
</organism>
<dbReference type="GeneID" id="93646349"/>
<reference evidence="1 2" key="1">
    <citation type="journal article" date="2015" name="Genome Announc.">
        <title>Complete genome sequences for 35 biothreat assay-relevant bacillus species.</title>
        <authorList>
            <person name="Johnson S.L."/>
            <person name="Daligault H.E."/>
            <person name="Davenport K.W."/>
            <person name="Jaissle J."/>
            <person name="Frey K.G."/>
            <person name="Ladner J.T."/>
            <person name="Broomall S.M."/>
            <person name="Bishop-Lilly K.A."/>
            <person name="Bruce D.C."/>
            <person name="Gibbons H.S."/>
            <person name="Coyne S.R."/>
            <person name="Lo C.C."/>
            <person name="Meincke L."/>
            <person name="Munk A.C."/>
            <person name="Koroleva G.I."/>
            <person name="Rosenzweig C.N."/>
            <person name="Palacios G.F."/>
            <person name="Redden C.L."/>
            <person name="Minogue T.D."/>
            <person name="Chain P.S."/>
        </authorList>
    </citation>
    <scope>NUCLEOTIDE SEQUENCE [LARGE SCALE GENOMIC DNA]</scope>
    <source>
        <strain evidence="2">ATCC 14581 / DSM 32 / JCM 2506 / NBRC 15308 / NCIMB 9376 / NCTC 10342 / NRRL B-14308 / VKM B-512</strain>
    </source>
</reference>
<dbReference type="EMBL" id="CP009920">
    <property type="protein sequence ID" value="AJI20697.1"/>
    <property type="molecule type" value="Genomic_DNA"/>
</dbReference>
<evidence type="ECO:0000313" key="2">
    <source>
        <dbReference type="Proteomes" id="UP000031829"/>
    </source>
</evidence>
<evidence type="ECO:0000313" key="1">
    <source>
        <dbReference type="EMBL" id="AJI20697.1"/>
    </source>
</evidence>
<name>A0A0B6AI17_PRIM2</name>